<dbReference type="PANTHER" id="PTHR46756:SF13">
    <property type="entry name" value="GROWTH ARREST-SPECIFIC PROTEIN 2"/>
    <property type="match status" value="1"/>
</dbReference>
<name>A0A183AS39_9TREM</name>
<dbReference type="GO" id="GO:0051764">
    <property type="term" value="P:actin crosslink formation"/>
    <property type="evidence" value="ECO:0007669"/>
    <property type="project" value="TreeGrafter"/>
</dbReference>
<dbReference type="AlphaFoldDB" id="A0A183AS39"/>
<evidence type="ECO:0000313" key="2">
    <source>
        <dbReference type="WBParaSite" id="ECPE_0000980501-mRNA-1"/>
    </source>
</evidence>
<accession>A0A183AS39</accession>
<dbReference type="SUPFAM" id="SSF47576">
    <property type="entry name" value="Calponin-homology domain, CH-domain"/>
    <property type="match status" value="1"/>
</dbReference>
<organism evidence="2">
    <name type="scientific">Echinostoma caproni</name>
    <dbReference type="NCBI Taxonomy" id="27848"/>
    <lineage>
        <taxon>Eukaryota</taxon>
        <taxon>Metazoa</taxon>
        <taxon>Spiralia</taxon>
        <taxon>Lophotrochozoa</taxon>
        <taxon>Platyhelminthes</taxon>
        <taxon>Trematoda</taxon>
        <taxon>Digenea</taxon>
        <taxon>Plagiorchiida</taxon>
        <taxon>Echinostomata</taxon>
        <taxon>Echinostomatoidea</taxon>
        <taxon>Echinostomatidae</taxon>
        <taxon>Echinostoma</taxon>
    </lineage>
</organism>
<dbReference type="Gene3D" id="1.10.418.10">
    <property type="entry name" value="Calponin-like domain"/>
    <property type="match status" value="1"/>
</dbReference>
<feature type="region of interest" description="Disordered" evidence="1">
    <location>
        <begin position="112"/>
        <end position="143"/>
    </location>
</feature>
<reference evidence="2" key="1">
    <citation type="submission" date="2016-06" db="UniProtKB">
        <authorList>
            <consortium name="WormBaseParasite"/>
        </authorList>
    </citation>
    <scope>IDENTIFICATION</scope>
</reference>
<dbReference type="InterPro" id="IPR036872">
    <property type="entry name" value="CH_dom_sf"/>
</dbReference>
<dbReference type="PANTHER" id="PTHR46756">
    <property type="entry name" value="TRANSGELIN"/>
    <property type="match status" value="1"/>
</dbReference>
<dbReference type="GO" id="GO:0051015">
    <property type="term" value="F:actin filament binding"/>
    <property type="evidence" value="ECO:0007669"/>
    <property type="project" value="TreeGrafter"/>
</dbReference>
<feature type="compositionally biased region" description="Low complexity" evidence="1">
    <location>
        <begin position="122"/>
        <end position="131"/>
    </location>
</feature>
<sequence length="312" mass="34293">LDESMCVVREDICDWLQRYLFSSVNAPAIEASFLLFRLRSGLWLSRLAYKLHDSVLQRAPNTVHQPPTDSYEFLRGGVSNPSLRTLSRNTLPPFPRTLITCAKLPLGPGDTCSYHEPERSDASSNASATSSPGHNSSRLETSGSSGLRVADRWVARDNVSAFLQWCKDLGIPSTVLFETTGLVSKYTKSAYFLVSPFLVVHRTEEKNVLLTLMELARIAGRFGLDDLPELVRMEREIDMLEAKRAQTSITLNIKASPSSGDSLDAANCECNKHVSTMKVHLRKRCVDTDSGSDGGSNKVLASGDTVVSCCFA</sequence>
<dbReference type="GO" id="GO:0005884">
    <property type="term" value="C:actin filament"/>
    <property type="evidence" value="ECO:0007669"/>
    <property type="project" value="TreeGrafter"/>
</dbReference>
<dbReference type="GO" id="GO:0008093">
    <property type="term" value="F:cytoskeletal anchor activity"/>
    <property type="evidence" value="ECO:0007669"/>
    <property type="project" value="TreeGrafter"/>
</dbReference>
<evidence type="ECO:0000256" key="1">
    <source>
        <dbReference type="SAM" id="MobiDB-lite"/>
    </source>
</evidence>
<dbReference type="WBParaSite" id="ECPE_0000980501-mRNA-1">
    <property type="protein sequence ID" value="ECPE_0000980501-mRNA-1"/>
    <property type="gene ID" value="ECPE_0000980501"/>
</dbReference>
<proteinExistence type="predicted"/>
<feature type="compositionally biased region" description="Polar residues" evidence="1">
    <location>
        <begin position="132"/>
        <end position="143"/>
    </location>
</feature>
<protein>
    <submittedName>
        <fullName evidence="2">Ras-GEF domain-containing protein</fullName>
    </submittedName>
</protein>